<name>A0A4Y2NB11_ARAVE</name>
<dbReference type="EMBL" id="BGPR01008788">
    <property type="protein sequence ID" value="GBN36102.1"/>
    <property type="molecule type" value="Genomic_DNA"/>
</dbReference>
<dbReference type="AlphaFoldDB" id="A0A4Y2NB11"/>
<proteinExistence type="predicted"/>
<dbReference type="Proteomes" id="UP000499080">
    <property type="component" value="Unassembled WGS sequence"/>
</dbReference>
<evidence type="ECO:0000313" key="2">
    <source>
        <dbReference type="Proteomes" id="UP000499080"/>
    </source>
</evidence>
<organism evidence="1 2">
    <name type="scientific">Araneus ventricosus</name>
    <name type="common">Orbweaver spider</name>
    <name type="synonym">Epeira ventricosa</name>
    <dbReference type="NCBI Taxonomy" id="182803"/>
    <lineage>
        <taxon>Eukaryota</taxon>
        <taxon>Metazoa</taxon>
        <taxon>Ecdysozoa</taxon>
        <taxon>Arthropoda</taxon>
        <taxon>Chelicerata</taxon>
        <taxon>Arachnida</taxon>
        <taxon>Araneae</taxon>
        <taxon>Araneomorphae</taxon>
        <taxon>Entelegynae</taxon>
        <taxon>Araneoidea</taxon>
        <taxon>Araneidae</taxon>
        <taxon>Araneus</taxon>
    </lineage>
</organism>
<evidence type="ECO:0000313" key="1">
    <source>
        <dbReference type="EMBL" id="GBN36102.1"/>
    </source>
</evidence>
<sequence>MSLLGRRVLVVRSGHRGQRIPGAKPDWTKEPPCKRVWCTLNPSGPNVLPLVWCGSLESGCQLRYSPRQLTVVRNYESHPKIALILLQNGT</sequence>
<keyword evidence="2" id="KW-1185">Reference proteome</keyword>
<protein>
    <submittedName>
        <fullName evidence="1">Uncharacterized protein</fullName>
    </submittedName>
</protein>
<reference evidence="1 2" key="1">
    <citation type="journal article" date="2019" name="Sci. Rep.">
        <title>Orb-weaving spider Araneus ventricosus genome elucidates the spidroin gene catalogue.</title>
        <authorList>
            <person name="Kono N."/>
            <person name="Nakamura H."/>
            <person name="Ohtoshi R."/>
            <person name="Moran D.A.P."/>
            <person name="Shinohara A."/>
            <person name="Yoshida Y."/>
            <person name="Fujiwara M."/>
            <person name="Mori M."/>
            <person name="Tomita M."/>
            <person name="Arakawa K."/>
        </authorList>
    </citation>
    <scope>NUCLEOTIDE SEQUENCE [LARGE SCALE GENOMIC DNA]</scope>
</reference>
<comment type="caution">
    <text evidence="1">The sequence shown here is derived from an EMBL/GenBank/DDBJ whole genome shotgun (WGS) entry which is preliminary data.</text>
</comment>
<gene>
    <name evidence="1" type="ORF">AVEN_152058_1</name>
</gene>
<accession>A0A4Y2NB11</accession>